<dbReference type="PROSITE" id="PS51212">
    <property type="entry name" value="WSC"/>
    <property type="match status" value="1"/>
</dbReference>
<accession>A0A8W8MWI4</accession>
<dbReference type="SUPFAM" id="SSF56436">
    <property type="entry name" value="C-type lectin-like"/>
    <property type="match status" value="2"/>
</dbReference>
<keyword evidence="2" id="KW-0732">Signal</keyword>
<feature type="domain" description="WSC" evidence="3">
    <location>
        <begin position="76"/>
        <end position="168"/>
    </location>
</feature>
<protein>
    <recommendedName>
        <fullName evidence="3">WSC domain-containing protein</fullName>
    </recommendedName>
</protein>
<reference evidence="4" key="1">
    <citation type="submission" date="2022-08" db="UniProtKB">
        <authorList>
            <consortium name="EnsemblMetazoa"/>
        </authorList>
    </citation>
    <scope>IDENTIFICATION</scope>
    <source>
        <strain evidence="4">05x7-T-G4-1.051#20</strain>
    </source>
</reference>
<dbReference type="AlphaFoldDB" id="A0A8W8MWI4"/>
<evidence type="ECO:0000313" key="4">
    <source>
        <dbReference type="EnsemblMetazoa" id="G3538.1:cds"/>
    </source>
</evidence>
<evidence type="ECO:0000259" key="3">
    <source>
        <dbReference type="PROSITE" id="PS51212"/>
    </source>
</evidence>
<keyword evidence="5" id="KW-1185">Reference proteome</keyword>
<feature type="signal peptide" evidence="2">
    <location>
        <begin position="1"/>
        <end position="22"/>
    </location>
</feature>
<evidence type="ECO:0000256" key="1">
    <source>
        <dbReference type="SAM" id="Phobius"/>
    </source>
</evidence>
<keyword evidence="1" id="KW-0472">Membrane</keyword>
<organism evidence="4 5">
    <name type="scientific">Magallana gigas</name>
    <name type="common">Pacific oyster</name>
    <name type="synonym">Crassostrea gigas</name>
    <dbReference type="NCBI Taxonomy" id="29159"/>
    <lineage>
        <taxon>Eukaryota</taxon>
        <taxon>Metazoa</taxon>
        <taxon>Spiralia</taxon>
        <taxon>Lophotrochozoa</taxon>
        <taxon>Mollusca</taxon>
        <taxon>Bivalvia</taxon>
        <taxon>Autobranchia</taxon>
        <taxon>Pteriomorphia</taxon>
        <taxon>Ostreida</taxon>
        <taxon>Ostreoidea</taxon>
        <taxon>Ostreidae</taxon>
        <taxon>Magallana</taxon>
    </lineage>
</organism>
<dbReference type="InterPro" id="IPR016187">
    <property type="entry name" value="CTDL_fold"/>
</dbReference>
<dbReference type="EnsemblMetazoa" id="G3538.1">
    <property type="protein sequence ID" value="G3538.1:cds"/>
    <property type="gene ID" value="G3538"/>
</dbReference>
<evidence type="ECO:0000313" key="5">
    <source>
        <dbReference type="Proteomes" id="UP000005408"/>
    </source>
</evidence>
<name>A0A8W8MWI4_MAGGI</name>
<proteinExistence type="predicted"/>
<sequence>MDQYFRMFMFLFLCIFINYIQSNELYLNEFVSNKTMNWTEAVQYCRTRNSILVSSPTQTDHEWNHWTRKQWRISPWIHVIGCFNETQIDPSQTVNNTLTSPSVVTCQQECSTAHYTFFGLKNTSCVCLSDPFSVTEAIDPRLCNTSCSTSEILNDCGGPGTYSVYQAGDLISFDEYDLNATYMALKCSKTAWTFVFLQSSTLTVNCQCRRPGTELIDTVYSNWNWKDCYKNCKREGQYLHGDYDVLDPAEVLKVNVLVKMDSCFRMFMFPFLWTHIHHIQSNDSHLQKFVSNTTMNWTEAVQYCMEKNATLVSSPIQTTQTDLGKGYWTRKQRKTSPWIHVIGCLNESQIDPSQTVKKTLTSPSVVMCQQKCSMAHHTFFGLQSSCSFTSCFDHHHALCEQSLLEPTKLTTRISLAQTTQTSNKVSSVSSNPLNNYKNSDRQKLEEVLLTLGGIIVAITTTIGLLVFYARRRKRNNAKGASTSCSQAVKSVIHGEVNNKYDCIMLQTVTTKYENYSHDEHHYDSLRE</sequence>
<dbReference type="SMART" id="SM00321">
    <property type="entry name" value="WSC"/>
    <property type="match status" value="1"/>
</dbReference>
<dbReference type="Pfam" id="PF01822">
    <property type="entry name" value="WSC"/>
    <property type="match status" value="1"/>
</dbReference>
<feature type="chain" id="PRO_5036464953" description="WSC domain-containing protein" evidence="2">
    <location>
        <begin position="23"/>
        <end position="527"/>
    </location>
</feature>
<keyword evidence="1" id="KW-1133">Transmembrane helix</keyword>
<evidence type="ECO:0000256" key="2">
    <source>
        <dbReference type="SAM" id="SignalP"/>
    </source>
</evidence>
<dbReference type="InterPro" id="IPR002889">
    <property type="entry name" value="WSC_carb-bd"/>
</dbReference>
<dbReference type="Proteomes" id="UP000005408">
    <property type="component" value="Unassembled WGS sequence"/>
</dbReference>
<keyword evidence="1" id="KW-0812">Transmembrane</keyword>
<dbReference type="CDD" id="cd00037">
    <property type="entry name" value="CLECT"/>
    <property type="match status" value="1"/>
</dbReference>
<feature type="transmembrane region" description="Helical" evidence="1">
    <location>
        <begin position="447"/>
        <end position="468"/>
    </location>
</feature>